<dbReference type="Gene3D" id="3.30.70.1060">
    <property type="entry name" value="Dimeric alpha+beta barrel"/>
    <property type="match status" value="1"/>
</dbReference>
<accession>A0ABN7Y221</accession>
<evidence type="ECO:0000259" key="2">
    <source>
        <dbReference type="Pfam" id="PF03795"/>
    </source>
</evidence>
<evidence type="ECO:0000256" key="1">
    <source>
        <dbReference type="ARBA" id="ARBA00007689"/>
    </source>
</evidence>
<sequence>MSYVVRAYFRAGVGKSRLKIRPDHIRYVISALPGVVCAGALCGEDQLPRGLFLVLDCAEKTEADAFIANEPYNRAGLLERVEVERLIQFAPHPNPRILHEELERAMEAASRATAG</sequence>
<gene>
    <name evidence="3" type="ORF">LMG23992_00793</name>
</gene>
<reference evidence="3 4" key="1">
    <citation type="submission" date="2021-08" db="EMBL/GenBank/DDBJ databases">
        <authorList>
            <person name="Peeters C."/>
        </authorList>
    </citation>
    <scope>NUCLEOTIDE SEQUENCE [LARGE SCALE GENOMIC DNA]</scope>
    <source>
        <strain evidence="3 4">LMG 23992</strain>
    </source>
</reference>
<evidence type="ECO:0000313" key="4">
    <source>
        <dbReference type="Proteomes" id="UP000727654"/>
    </source>
</evidence>
<protein>
    <recommendedName>
        <fullName evidence="2">YCII-related domain-containing protein</fullName>
    </recommendedName>
</protein>
<dbReference type="InterPro" id="IPR005545">
    <property type="entry name" value="YCII"/>
</dbReference>
<evidence type="ECO:0000313" key="3">
    <source>
        <dbReference type="EMBL" id="CAG9167372.1"/>
    </source>
</evidence>
<dbReference type="SUPFAM" id="SSF54909">
    <property type="entry name" value="Dimeric alpha+beta barrel"/>
    <property type="match status" value="1"/>
</dbReference>
<name>A0ABN7Y221_9BURK</name>
<dbReference type="Proteomes" id="UP000727654">
    <property type="component" value="Unassembled WGS sequence"/>
</dbReference>
<comment type="similarity">
    <text evidence="1">Belongs to the YciI family.</text>
</comment>
<dbReference type="Pfam" id="PF03795">
    <property type="entry name" value="YCII"/>
    <property type="match status" value="1"/>
</dbReference>
<dbReference type="InterPro" id="IPR011008">
    <property type="entry name" value="Dimeric_a/b-barrel"/>
</dbReference>
<organism evidence="3 4">
    <name type="scientific">Cupriavidus laharis</name>
    <dbReference type="NCBI Taxonomy" id="151654"/>
    <lineage>
        <taxon>Bacteria</taxon>
        <taxon>Pseudomonadati</taxon>
        <taxon>Pseudomonadota</taxon>
        <taxon>Betaproteobacteria</taxon>
        <taxon>Burkholderiales</taxon>
        <taxon>Burkholderiaceae</taxon>
        <taxon>Cupriavidus</taxon>
    </lineage>
</organism>
<dbReference type="RefSeq" id="WP_224078487.1">
    <property type="nucleotide sequence ID" value="NZ_CAJZAI010000002.1"/>
</dbReference>
<feature type="domain" description="YCII-related" evidence="2">
    <location>
        <begin position="1"/>
        <end position="85"/>
    </location>
</feature>
<dbReference type="EMBL" id="CAJZAI010000002">
    <property type="protein sequence ID" value="CAG9167372.1"/>
    <property type="molecule type" value="Genomic_DNA"/>
</dbReference>
<keyword evidence="4" id="KW-1185">Reference proteome</keyword>
<comment type="caution">
    <text evidence="3">The sequence shown here is derived from an EMBL/GenBank/DDBJ whole genome shotgun (WGS) entry which is preliminary data.</text>
</comment>
<proteinExistence type="inferred from homology"/>